<protein>
    <recommendedName>
        <fullName evidence="9">Bifunctional inhibitor/plant lipid transfer protein/seed storage helical domain-containing protein</fullName>
    </recommendedName>
</protein>
<gene>
    <name evidence="10" type="ORF">OIU84_018279</name>
</gene>
<accession>A0AAD6PIW4</accession>
<keyword evidence="3" id="KW-1003">Cell membrane</keyword>
<keyword evidence="6" id="KW-1015">Disulfide bond</keyword>
<dbReference type="SUPFAM" id="SSF47699">
    <property type="entry name" value="Bifunctional inhibitor/lipid-transfer protein/seed storage 2S albumin"/>
    <property type="match status" value="1"/>
</dbReference>
<comment type="similarity">
    <text evidence="2">Belongs to the plant LTP family.</text>
</comment>
<evidence type="ECO:0000256" key="4">
    <source>
        <dbReference type="ARBA" id="ARBA00022622"/>
    </source>
</evidence>
<dbReference type="SMART" id="SM00499">
    <property type="entry name" value="AAI"/>
    <property type="match status" value="1"/>
</dbReference>
<comment type="subcellular location">
    <subcellularLocation>
        <location evidence="1">Cell membrane</location>
        <topology evidence="1">Lipid-anchor</topology>
        <topology evidence="1">GPI-anchor</topology>
    </subcellularLocation>
</comment>
<keyword evidence="7" id="KW-0325">Glycoprotein</keyword>
<dbReference type="GO" id="GO:0005886">
    <property type="term" value="C:plasma membrane"/>
    <property type="evidence" value="ECO:0007669"/>
    <property type="project" value="UniProtKB-SubCell"/>
</dbReference>
<evidence type="ECO:0000256" key="2">
    <source>
        <dbReference type="ARBA" id="ARBA00009748"/>
    </source>
</evidence>
<comment type="caution">
    <text evidence="10">The sequence shown here is derived from an EMBL/GenBank/DDBJ whole genome shotgun (WGS) entry which is preliminary data.</text>
</comment>
<dbReference type="InterPro" id="IPR016140">
    <property type="entry name" value="Bifunc_inhib/LTP/seed_store"/>
</dbReference>
<name>A0AAD6PIW4_9ROSI</name>
<evidence type="ECO:0000313" key="11">
    <source>
        <dbReference type="Proteomes" id="UP001162972"/>
    </source>
</evidence>
<evidence type="ECO:0000256" key="8">
    <source>
        <dbReference type="ARBA" id="ARBA00023288"/>
    </source>
</evidence>
<dbReference type="PANTHER" id="PTHR33044">
    <property type="entry name" value="BIFUNCTIONAL INHIBITOR/LIPID-TRANSFER PROTEIN/SEED STORAGE 2S ALBUMIN SUPERFAMILY PROTEIN-RELATED"/>
    <property type="match status" value="1"/>
</dbReference>
<dbReference type="EMBL" id="JAPFFJ010000003">
    <property type="protein sequence ID" value="KAJ6430735.1"/>
    <property type="molecule type" value="Genomic_DNA"/>
</dbReference>
<evidence type="ECO:0000256" key="5">
    <source>
        <dbReference type="ARBA" id="ARBA00022729"/>
    </source>
</evidence>
<dbReference type="InterPro" id="IPR036312">
    <property type="entry name" value="Bifun_inhib/LTP/seed_sf"/>
</dbReference>
<proteinExistence type="inferred from homology"/>
<dbReference type="InterPro" id="IPR043325">
    <property type="entry name" value="LTSS"/>
</dbReference>
<feature type="domain" description="Bifunctional inhibitor/plant lipid transfer protein/seed storage helical" evidence="9">
    <location>
        <begin position="63"/>
        <end position="140"/>
    </location>
</feature>
<dbReference type="Proteomes" id="UP001162972">
    <property type="component" value="Chromosome 10"/>
</dbReference>
<sequence length="211" mass="22124">MKINTIFQGVLSFLSSPYTSFSLSQPRMGSKNGVATSAISCILVLLMLAGSAESDFQQDRAECANQLVGLVACLPYVGGDAKAPTLDCCSGLKQVVDKSEKCLCVLIKNRDNPDLGVKFNVSLVAKLPSLCQSPVNVTECISLLHLPANSPDAKVFEEFANITLSGSIATPVPSGNSTGVSNPSSADKANRWFVAEIVCGSLLLALASFGF</sequence>
<organism evidence="10 11">
    <name type="scientific">Salix udensis</name>
    <dbReference type="NCBI Taxonomy" id="889485"/>
    <lineage>
        <taxon>Eukaryota</taxon>
        <taxon>Viridiplantae</taxon>
        <taxon>Streptophyta</taxon>
        <taxon>Embryophyta</taxon>
        <taxon>Tracheophyta</taxon>
        <taxon>Spermatophyta</taxon>
        <taxon>Magnoliopsida</taxon>
        <taxon>eudicotyledons</taxon>
        <taxon>Gunneridae</taxon>
        <taxon>Pentapetalae</taxon>
        <taxon>rosids</taxon>
        <taxon>fabids</taxon>
        <taxon>Malpighiales</taxon>
        <taxon>Salicaceae</taxon>
        <taxon>Saliceae</taxon>
        <taxon>Salix</taxon>
    </lineage>
</organism>
<dbReference type="GO" id="GO:0098552">
    <property type="term" value="C:side of membrane"/>
    <property type="evidence" value="ECO:0007669"/>
    <property type="project" value="UniProtKB-KW"/>
</dbReference>
<keyword evidence="11" id="KW-1185">Reference proteome</keyword>
<evidence type="ECO:0000259" key="9">
    <source>
        <dbReference type="SMART" id="SM00499"/>
    </source>
</evidence>
<dbReference type="AlphaFoldDB" id="A0AAD6PIW4"/>
<keyword evidence="5" id="KW-0732">Signal</keyword>
<evidence type="ECO:0000313" key="10">
    <source>
        <dbReference type="EMBL" id="KAJ6430735.1"/>
    </source>
</evidence>
<keyword evidence="4" id="KW-0336">GPI-anchor</keyword>
<evidence type="ECO:0000256" key="7">
    <source>
        <dbReference type="ARBA" id="ARBA00023180"/>
    </source>
</evidence>
<evidence type="ECO:0000256" key="1">
    <source>
        <dbReference type="ARBA" id="ARBA00004609"/>
    </source>
</evidence>
<dbReference type="CDD" id="cd00010">
    <property type="entry name" value="AAI_LTSS"/>
    <property type="match status" value="1"/>
</dbReference>
<keyword evidence="8" id="KW-0449">Lipoprotein</keyword>
<keyword evidence="4" id="KW-0472">Membrane</keyword>
<dbReference type="Pfam" id="PF14368">
    <property type="entry name" value="LTP_2"/>
    <property type="match status" value="1"/>
</dbReference>
<evidence type="ECO:0000256" key="3">
    <source>
        <dbReference type="ARBA" id="ARBA00022475"/>
    </source>
</evidence>
<reference evidence="10 11" key="1">
    <citation type="journal article" date="2023" name="Int. J. Mol. Sci.">
        <title>De Novo Assembly and Annotation of 11 Diverse Shrub Willow (Salix) Genomes Reveals Novel Gene Organization in Sex-Linked Regions.</title>
        <authorList>
            <person name="Hyden B."/>
            <person name="Feng K."/>
            <person name="Yates T.B."/>
            <person name="Jawdy S."/>
            <person name="Cereghino C."/>
            <person name="Smart L.B."/>
            <person name="Muchero W."/>
        </authorList>
    </citation>
    <scope>NUCLEOTIDE SEQUENCE [LARGE SCALE GENOMIC DNA]</scope>
    <source>
        <tissue evidence="10">Shoot tip</tissue>
    </source>
</reference>
<evidence type="ECO:0000256" key="6">
    <source>
        <dbReference type="ARBA" id="ARBA00023157"/>
    </source>
</evidence>
<dbReference type="Gene3D" id="1.10.110.10">
    <property type="entry name" value="Plant lipid-transfer and hydrophobic proteins"/>
    <property type="match status" value="1"/>
</dbReference>